<dbReference type="InterPro" id="IPR016187">
    <property type="entry name" value="CTDL_fold"/>
</dbReference>
<dbReference type="Pfam" id="PF00059">
    <property type="entry name" value="Lectin_C"/>
    <property type="match status" value="1"/>
</dbReference>
<dbReference type="InterPro" id="IPR001304">
    <property type="entry name" value="C-type_lectin-like"/>
</dbReference>
<dbReference type="Proteomes" id="UP000678393">
    <property type="component" value="Unassembled WGS sequence"/>
</dbReference>
<dbReference type="SUPFAM" id="SSF56436">
    <property type="entry name" value="C-type lectin-like"/>
    <property type="match status" value="1"/>
</dbReference>
<evidence type="ECO:0000313" key="3">
    <source>
        <dbReference type="Proteomes" id="UP000678393"/>
    </source>
</evidence>
<dbReference type="AlphaFoldDB" id="A0A8S3Z4N5"/>
<feature type="domain" description="C-type lectin" evidence="1">
    <location>
        <begin position="1"/>
        <end position="73"/>
    </location>
</feature>
<proteinExistence type="predicted"/>
<comment type="caution">
    <text evidence="2">The sequence shown here is derived from an EMBL/GenBank/DDBJ whole genome shotgun (WGS) entry which is preliminary data.</text>
</comment>
<name>A0A8S3Z4N5_9EUPU</name>
<dbReference type="OrthoDB" id="6082037at2759"/>
<gene>
    <name evidence="2" type="ORF">CUNI_LOCUS7840</name>
</gene>
<dbReference type="InterPro" id="IPR050111">
    <property type="entry name" value="C-type_lectin/snaclec_domain"/>
</dbReference>
<dbReference type="InterPro" id="IPR016186">
    <property type="entry name" value="C-type_lectin-like/link_sf"/>
</dbReference>
<feature type="non-terminal residue" evidence="2">
    <location>
        <position position="75"/>
    </location>
</feature>
<sequence>RVAAFPSSLFWIGANDRASERGWRWSDGTPFAFLNWDDMQPDNSGDSDCSVMSQKTGKWDDVPCQSRNAYICKRK</sequence>
<dbReference type="EMBL" id="CAJHNH020001253">
    <property type="protein sequence ID" value="CAG5122282.1"/>
    <property type="molecule type" value="Genomic_DNA"/>
</dbReference>
<accession>A0A8S3Z4N5</accession>
<evidence type="ECO:0000313" key="2">
    <source>
        <dbReference type="EMBL" id="CAG5122282.1"/>
    </source>
</evidence>
<dbReference type="CDD" id="cd00037">
    <property type="entry name" value="CLECT"/>
    <property type="match status" value="1"/>
</dbReference>
<keyword evidence="3" id="KW-1185">Reference proteome</keyword>
<dbReference type="Gene3D" id="3.10.100.10">
    <property type="entry name" value="Mannose-Binding Protein A, subunit A"/>
    <property type="match status" value="1"/>
</dbReference>
<evidence type="ECO:0000259" key="1">
    <source>
        <dbReference type="PROSITE" id="PS50041"/>
    </source>
</evidence>
<dbReference type="PROSITE" id="PS50041">
    <property type="entry name" value="C_TYPE_LECTIN_2"/>
    <property type="match status" value="1"/>
</dbReference>
<protein>
    <recommendedName>
        <fullName evidence="1">C-type lectin domain-containing protein</fullName>
    </recommendedName>
</protein>
<feature type="non-terminal residue" evidence="2">
    <location>
        <position position="1"/>
    </location>
</feature>
<reference evidence="2" key="1">
    <citation type="submission" date="2021-04" db="EMBL/GenBank/DDBJ databases">
        <authorList>
            <consortium name="Molecular Ecology Group"/>
        </authorList>
    </citation>
    <scope>NUCLEOTIDE SEQUENCE</scope>
</reference>
<dbReference type="PANTHER" id="PTHR22803">
    <property type="entry name" value="MANNOSE, PHOSPHOLIPASE, LECTIN RECEPTOR RELATED"/>
    <property type="match status" value="1"/>
</dbReference>
<organism evidence="2 3">
    <name type="scientific">Candidula unifasciata</name>
    <dbReference type="NCBI Taxonomy" id="100452"/>
    <lineage>
        <taxon>Eukaryota</taxon>
        <taxon>Metazoa</taxon>
        <taxon>Spiralia</taxon>
        <taxon>Lophotrochozoa</taxon>
        <taxon>Mollusca</taxon>
        <taxon>Gastropoda</taxon>
        <taxon>Heterobranchia</taxon>
        <taxon>Euthyneura</taxon>
        <taxon>Panpulmonata</taxon>
        <taxon>Eupulmonata</taxon>
        <taxon>Stylommatophora</taxon>
        <taxon>Helicina</taxon>
        <taxon>Helicoidea</taxon>
        <taxon>Geomitridae</taxon>
        <taxon>Candidula</taxon>
    </lineage>
</organism>